<dbReference type="InterPro" id="IPR036643">
    <property type="entry name" value="RNApol_insert_sf"/>
</dbReference>
<gene>
    <name evidence="11" type="primary">rpoA</name>
    <name evidence="13" type="ORF">KC909_04850</name>
</gene>
<dbReference type="GO" id="GO:0046983">
    <property type="term" value="F:protein dimerization activity"/>
    <property type="evidence" value="ECO:0007669"/>
    <property type="project" value="InterPro"/>
</dbReference>
<evidence type="ECO:0000256" key="5">
    <source>
        <dbReference type="ARBA" id="ARBA00022679"/>
    </source>
</evidence>
<reference evidence="13" key="2">
    <citation type="journal article" date="2021" name="Microbiome">
        <title>Successional dynamics and alternative stable states in a saline activated sludge microbial community over 9 years.</title>
        <authorList>
            <person name="Wang Y."/>
            <person name="Ye J."/>
            <person name="Ju F."/>
            <person name="Liu L."/>
            <person name="Boyd J.A."/>
            <person name="Deng Y."/>
            <person name="Parks D.H."/>
            <person name="Jiang X."/>
            <person name="Yin X."/>
            <person name="Woodcroft B.J."/>
            <person name="Tyson G.W."/>
            <person name="Hugenholtz P."/>
            <person name="Polz M.F."/>
            <person name="Zhang T."/>
        </authorList>
    </citation>
    <scope>NUCLEOTIDE SEQUENCE</scope>
    <source>
        <strain evidence="13">HKST-UBA14</strain>
    </source>
</reference>
<dbReference type="NCBIfam" id="NF003519">
    <property type="entry name" value="PRK05182.2-5"/>
    <property type="match status" value="1"/>
</dbReference>
<dbReference type="InterPro" id="IPR036603">
    <property type="entry name" value="RBP11-like"/>
</dbReference>
<name>A0A955L6L3_9BACT</name>
<keyword evidence="5 11" id="KW-0808">Transferase</keyword>
<dbReference type="InterPro" id="IPR011260">
    <property type="entry name" value="RNAP_asu_C"/>
</dbReference>
<evidence type="ECO:0000313" key="14">
    <source>
        <dbReference type="Proteomes" id="UP000783287"/>
    </source>
</evidence>
<dbReference type="NCBIfam" id="TIGR02027">
    <property type="entry name" value="rpoA"/>
    <property type="match status" value="1"/>
</dbReference>
<keyword evidence="6 11" id="KW-0548">Nucleotidyltransferase</keyword>
<evidence type="ECO:0000259" key="12">
    <source>
        <dbReference type="SMART" id="SM00662"/>
    </source>
</evidence>
<sequence length="315" mass="34641">MISLDKFKVKLAEEDGNRALFEIGPLPRGFGYTLGNSIRRILLSSVSGSAVTAVKIDGVKHEYSTMEGVHDDIITILLKVKEIAVKIHDDGPHTIKLSVKGKKGSPLVVTAADFDLPSEVEVVNGDLEITTLTKDVDLTIELTVEKGTGYAYPDENKRKELGVMPIDSVFSPVKRVQLDVVQARLGQYTDLDQINLNVFTNGTMSPAEALLEAVEIFDHMANKLVDLLGGDSTLNQLPSEEEEVVEEEEEKILVSQLNLSTRLTNALLNAGISDLRDLRQRAREEVASFRGMGKKSMTELEELMLEKGLTFSSDN</sequence>
<dbReference type="FunFam" id="2.170.120.12:FF:000001">
    <property type="entry name" value="DNA-directed RNA polymerase subunit alpha"/>
    <property type="match status" value="1"/>
</dbReference>
<dbReference type="SMART" id="SM00662">
    <property type="entry name" value="RPOLD"/>
    <property type="match status" value="1"/>
</dbReference>
<dbReference type="CDD" id="cd06928">
    <property type="entry name" value="RNAP_alpha_NTD"/>
    <property type="match status" value="1"/>
</dbReference>
<dbReference type="Pfam" id="PF03118">
    <property type="entry name" value="RNA_pol_A_CTD"/>
    <property type="match status" value="1"/>
</dbReference>
<dbReference type="SUPFAM" id="SSF56553">
    <property type="entry name" value="Insert subdomain of RNA polymerase alpha subunit"/>
    <property type="match status" value="1"/>
</dbReference>
<dbReference type="Pfam" id="PF01000">
    <property type="entry name" value="RNA_pol_A_bac"/>
    <property type="match status" value="1"/>
</dbReference>
<dbReference type="GO" id="GO:0003899">
    <property type="term" value="F:DNA-directed RNA polymerase activity"/>
    <property type="evidence" value="ECO:0007669"/>
    <property type="project" value="UniProtKB-UniRule"/>
</dbReference>
<dbReference type="GO" id="GO:0006351">
    <property type="term" value="P:DNA-templated transcription"/>
    <property type="evidence" value="ECO:0007669"/>
    <property type="project" value="UniProtKB-UniRule"/>
</dbReference>
<comment type="catalytic activity">
    <reaction evidence="10 11">
        <text>RNA(n) + a ribonucleoside 5'-triphosphate = RNA(n+1) + diphosphate</text>
        <dbReference type="Rhea" id="RHEA:21248"/>
        <dbReference type="Rhea" id="RHEA-COMP:14527"/>
        <dbReference type="Rhea" id="RHEA-COMP:17342"/>
        <dbReference type="ChEBI" id="CHEBI:33019"/>
        <dbReference type="ChEBI" id="CHEBI:61557"/>
        <dbReference type="ChEBI" id="CHEBI:140395"/>
        <dbReference type="EC" id="2.7.7.6"/>
    </reaction>
</comment>
<feature type="region of interest" description="Alpha N-terminal domain (alpha-NTD)" evidence="11">
    <location>
        <begin position="1"/>
        <end position="231"/>
    </location>
</feature>
<feature type="region of interest" description="Alpha C-terminal domain (alpha-CTD)" evidence="11">
    <location>
        <begin position="250"/>
        <end position="315"/>
    </location>
</feature>
<organism evidence="13 14">
    <name type="scientific">Candidatus Dojkabacteria bacterium</name>
    <dbReference type="NCBI Taxonomy" id="2099670"/>
    <lineage>
        <taxon>Bacteria</taxon>
        <taxon>Candidatus Dojkabacteria</taxon>
    </lineage>
</organism>
<dbReference type="SUPFAM" id="SSF47789">
    <property type="entry name" value="C-terminal domain of RNA polymerase alpha subunit"/>
    <property type="match status" value="1"/>
</dbReference>
<evidence type="ECO:0000256" key="3">
    <source>
        <dbReference type="ARBA" id="ARBA00015972"/>
    </source>
</evidence>
<evidence type="ECO:0000256" key="1">
    <source>
        <dbReference type="ARBA" id="ARBA00007123"/>
    </source>
</evidence>
<dbReference type="Pfam" id="PF01193">
    <property type="entry name" value="RNA_pol_L"/>
    <property type="match status" value="1"/>
</dbReference>
<dbReference type="Gene3D" id="2.170.120.12">
    <property type="entry name" value="DNA-directed RNA polymerase, insert domain"/>
    <property type="match status" value="1"/>
</dbReference>
<dbReference type="InterPro" id="IPR011773">
    <property type="entry name" value="DNA-dir_RpoA"/>
</dbReference>
<evidence type="ECO:0000256" key="2">
    <source>
        <dbReference type="ARBA" id="ARBA00012418"/>
    </source>
</evidence>
<evidence type="ECO:0000256" key="6">
    <source>
        <dbReference type="ARBA" id="ARBA00022695"/>
    </source>
</evidence>
<dbReference type="GO" id="GO:0005737">
    <property type="term" value="C:cytoplasm"/>
    <property type="evidence" value="ECO:0007669"/>
    <property type="project" value="UniProtKB-ARBA"/>
</dbReference>
<dbReference type="EC" id="2.7.7.6" evidence="2 11"/>
<dbReference type="GO" id="GO:0003677">
    <property type="term" value="F:DNA binding"/>
    <property type="evidence" value="ECO:0007669"/>
    <property type="project" value="UniProtKB-UniRule"/>
</dbReference>
<comment type="caution">
    <text evidence="13">The sequence shown here is derived from an EMBL/GenBank/DDBJ whole genome shotgun (WGS) entry which is preliminary data.</text>
</comment>
<comment type="domain">
    <text evidence="11">The N-terminal domain is essential for RNAP assembly and basal transcription, whereas the C-terminal domain is involved in interaction with transcriptional regulators and with upstream promoter elements.</text>
</comment>
<evidence type="ECO:0000256" key="7">
    <source>
        <dbReference type="ARBA" id="ARBA00023163"/>
    </source>
</evidence>
<evidence type="ECO:0000256" key="9">
    <source>
        <dbReference type="ARBA" id="ARBA00033070"/>
    </source>
</evidence>
<comment type="subunit">
    <text evidence="11">Homodimer. The RNAP catalytic core consists of 2 alpha, 1 beta, 1 beta' and 1 omega subunit. When a sigma factor is associated with the core the holoenzyme is formed, which can initiate transcription.</text>
</comment>
<evidence type="ECO:0000313" key="13">
    <source>
        <dbReference type="EMBL" id="MCA9383671.1"/>
    </source>
</evidence>
<dbReference type="Gene3D" id="3.30.1360.10">
    <property type="entry name" value="RNA polymerase, RBP11-like subunit"/>
    <property type="match status" value="1"/>
</dbReference>
<dbReference type="EMBL" id="JAGQLK010000109">
    <property type="protein sequence ID" value="MCA9383671.1"/>
    <property type="molecule type" value="Genomic_DNA"/>
</dbReference>
<keyword evidence="7 11" id="KW-0804">Transcription</keyword>
<dbReference type="AlphaFoldDB" id="A0A955L6L3"/>
<evidence type="ECO:0000256" key="4">
    <source>
        <dbReference type="ARBA" id="ARBA00022478"/>
    </source>
</evidence>
<dbReference type="HAMAP" id="MF_00059">
    <property type="entry name" value="RNApol_bact_RpoA"/>
    <property type="match status" value="1"/>
</dbReference>
<proteinExistence type="inferred from homology"/>
<dbReference type="InterPro" id="IPR011263">
    <property type="entry name" value="DNA-dir_RNA_pol_RpoA/D/Rpb3"/>
</dbReference>
<dbReference type="InterPro" id="IPR011262">
    <property type="entry name" value="DNA-dir_RNA_pol_insert"/>
</dbReference>
<protein>
    <recommendedName>
        <fullName evidence="3 11">DNA-directed RNA polymerase subunit alpha</fullName>
        <shortName evidence="11">RNAP subunit alpha</shortName>
        <ecNumber evidence="2 11">2.7.7.6</ecNumber>
    </recommendedName>
    <alternativeName>
        <fullName evidence="9 11">RNA polymerase subunit alpha</fullName>
    </alternativeName>
    <alternativeName>
        <fullName evidence="8 11">Transcriptase subunit alpha</fullName>
    </alternativeName>
</protein>
<reference evidence="13" key="1">
    <citation type="submission" date="2020-04" db="EMBL/GenBank/DDBJ databases">
        <authorList>
            <person name="Zhang T."/>
        </authorList>
    </citation>
    <scope>NUCLEOTIDE SEQUENCE</scope>
    <source>
        <strain evidence="13">HKST-UBA14</strain>
    </source>
</reference>
<evidence type="ECO:0000256" key="10">
    <source>
        <dbReference type="ARBA" id="ARBA00048552"/>
    </source>
</evidence>
<dbReference type="SUPFAM" id="SSF55257">
    <property type="entry name" value="RBP11-like subunits of RNA polymerase"/>
    <property type="match status" value="1"/>
</dbReference>
<evidence type="ECO:0000256" key="8">
    <source>
        <dbReference type="ARBA" id="ARBA00032524"/>
    </source>
</evidence>
<feature type="domain" description="DNA-directed RNA polymerase RpoA/D/Rpb3-type" evidence="12">
    <location>
        <begin position="18"/>
        <end position="227"/>
    </location>
</feature>
<dbReference type="Gene3D" id="1.10.150.20">
    <property type="entry name" value="5' to 3' exonuclease, C-terminal subdomain"/>
    <property type="match status" value="1"/>
</dbReference>
<accession>A0A955L6L3</accession>
<comment type="similarity">
    <text evidence="1 11">Belongs to the RNA polymerase alpha chain family.</text>
</comment>
<dbReference type="Proteomes" id="UP000783287">
    <property type="component" value="Unassembled WGS sequence"/>
</dbReference>
<evidence type="ECO:0000256" key="11">
    <source>
        <dbReference type="HAMAP-Rule" id="MF_00059"/>
    </source>
</evidence>
<comment type="function">
    <text evidence="11">DNA-dependent RNA polymerase catalyzes the transcription of DNA into RNA using the four ribonucleoside triphosphates as substrates.</text>
</comment>
<dbReference type="GO" id="GO:0000428">
    <property type="term" value="C:DNA-directed RNA polymerase complex"/>
    <property type="evidence" value="ECO:0007669"/>
    <property type="project" value="UniProtKB-KW"/>
</dbReference>
<keyword evidence="4 11" id="KW-0240">DNA-directed RNA polymerase</keyword>